<evidence type="ECO:0000313" key="1">
    <source>
        <dbReference type="EMBL" id="RVX20750.1"/>
    </source>
</evidence>
<comment type="caution">
    <text evidence="1">The sequence shown here is derived from an EMBL/GenBank/DDBJ whole genome shotgun (WGS) entry which is preliminary data.</text>
</comment>
<protein>
    <submittedName>
        <fullName evidence="1">Uncharacterized protein</fullName>
    </submittedName>
</protein>
<accession>A0A438KHT7</accession>
<dbReference type="Proteomes" id="UP000288805">
    <property type="component" value="Unassembled WGS sequence"/>
</dbReference>
<proteinExistence type="predicted"/>
<gene>
    <name evidence="1" type="ORF">CK203_002748</name>
</gene>
<dbReference type="AlphaFoldDB" id="A0A438KHT7"/>
<organism evidence="1 2">
    <name type="scientific">Vitis vinifera</name>
    <name type="common">Grape</name>
    <dbReference type="NCBI Taxonomy" id="29760"/>
    <lineage>
        <taxon>Eukaryota</taxon>
        <taxon>Viridiplantae</taxon>
        <taxon>Streptophyta</taxon>
        <taxon>Embryophyta</taxon>
        <taxon>Tracheophyta</taxon>
        <taxon>Spermatophyta</taxon>
        <taxon>Magnoliopsida</taxon>
        <taxon>eudicotyledons</taxon>
        <taxon>Gunneridae</taxon>
        <taxon>Pentapetalae</taxon>
        <taxon>rosids</taxon>
        <taxon>Vitales</taxon>
        <taxon>Vitaceae</taxon>
        <taxon>Viteae</taxon>
        <taxon>Vitis</taxon>
    </lineage>
</organism>
<reference evidence="1 2" key="1">
    <citation type="journal article" date="2018" name="PLoS Genet.">
        <title>Population sequencing reveals clonal diversity and ancestral inbreeding in the grapevine cultivar Chardonnay.</title>
        <authorList>
            <person name="Roach M.J."/>
            <person name="Johnson D.L."/>
            <person name="Bohlmann J."/>
            <person name="van Vuuren H.J."/>
            <person name="Jones S.J."/>
            <person name="Pretorius I.S."/>
            <person name="Schmidt S.A."/>
            <person name="Borneman A.R."/>
        </authorList>
    </citation>
    <scope>NUCLEOTIDE SEQUENCE [LARGE SCALE GENOMIC DNA]</scope>
    <source>
        <strain evidence="2">cv. Chardonnay</strain>
        <tissue evidence="1">Leaf</tissue>
    </source>
</reference>
<sequence>MLGGGSGGGGGGGGGGGRVVDRVLVSWWREVSEEEEDEEGEGKEQWLVAEFAEDNLVLSQDGVDECFLRRLHRSVGGRVRRRFDFRRF</sequence>
<name>A0A438KHT7_VITVI</name>
<dbReference type="EMBL" id="QGNW01000006">
    <property type="protein sequence ID" value="RVX20750.1"/>
    <property type="molecule type" value="Genomic_DNA"/>
</dbReference>
<evidence type="ECO:0000313" key="2">
    <source>
        <dbReference type="Proteomes" id="UP000288805"/>
    </source>
</evidence>